<keyword evidence="2" id="KW-1185">Reference proteome</keyword>
<dbReference type="Proteomes" id="UP001499930">
    <property type="component" value="Unassembled WGS sequence"/>
</dbReference>
<dbReference type="EMBL" id="BAAAWD010000002">
    <property type="protein sequence ID" value="GAA2986349.1"/>
    <property type="molecule type" value="Genomic_DNA"/>
</dbReference>
<comment type="caution">
    <text evidence="1">The sequence shown here is derived from an EMBL/GenBank/DDBJ whole genome shotgun (WGS) entry which is preliminary data.</text>
</comment>
<organism evidence="1 2">
    <name type="scientific">Streptosporangium longisporum</name>
    <dbReference type="NCBI Taxonomy" id="46187"/>
    <lineage>
        <taxon>Bacteria</taxon>
        <taxon>Bacillati</taxon>
        <taxon>Actinomycetota</taxon>
        <taxon>Actinomycetes</taxon>
        <taxon>Streptosporangiales</taxon>
        <taxon>Streptosporangiaceae</taxon>
        <taxon>Streptosporangium</taxon>
    </lineage>
</organism>
<reference evidence="1 2" key="1">
    <citation type="journal article" date="2019" name="Int. J. Syst. Evol. Microbiol.">
        <title>The Global Catalogue of Microorganisms (GCM) 10K type strain sequencing project: providing services to taxonomists for standard genome sequencing and annotation.</title>
        <authorList>
            <consortium name="The Broad Institute Genomics Platform"/>
            <consortium name="The Broad Institute Genome Sequencing Center for Infectious Disease"/>
            <person name="Wu L."/>
            <person name="Ma J."/>
        </authorList>
    </citation>
    <scope>NUCLEOTIDE SEQUENCE [LARGE SCALE GENOMIC DNA]</scope>
    <source>
        <strain evidence="1 2">JCM 3106</strain>
    </source>
</reference>
<evidence type="ECO:0000313" key="2">
    <source>
        <dbReference type="Proteomes" id="UP001499930"/>
    </source>
</evidence>
<gene>
    <name evidence="1" type="ORF">GCM10017559_02460</name>
</gene>
<proteinExistence type="predicted"/>
<protein>
    <submittedName>
        <fullName evidence="1">Uncharacterized protein</fullName>
    </submittedName>
</protein>
<evidence type="ECO:0000313" key="1">
    <source>
        <dbReference type="EMBL" id="GAA2986349.1"/>
    </source>
</evidence>
<accession>A0ABN3XRY9</accession>
<sequence length="199" mass="22428">MSPQTESALTRKATYSIFEARNVSPRFRWRIGYRPLIIEGMTSGRQYAYVIQTREPGRPSWSWASYGDKERQTAGRGVVDDATGSPRVFGRATFRAYLEHLVTEASEVVRYFLQGEHPEHDTDWRILVWDVPATGYDQRSTVPPAGDPLRAGYALAMAIEGGEPHYLGTWSGADVRKRLCDLVVREEESHARDAVPPSV</sequence>
<name>A0ABN3XRY9_9ACTN</name>